<dbReference type="InParanoid" id="A0A0C3KGQ1"/>
<name>A0A0C3KGQ1_PISTI</name>
<evidence type="ECO:0000256" key="1">
    <source>
        <dbReference type="SAM" id="MobiDB-lite"/>
    </source>
</evidence>
<accession>A0A0C3KGQ1</accession>
<reference evidence="2 3" key="1">
    <citation type="submission" date="2014-04" db="EMBL/GenBank/DDBJ databases">
        <authorList>
            <consortium name="DOE Joint Genome Institute"/>
            <person name="Kuo A."/>
            <person name="Kohler A."/>
            <person name="Costa M.D."/>
            <person name="Nagy L.G."/>
            <person name="Floudas D."/>
            <person name="Copeland A."/>
            <person name="Barry K.W."/>
            <person name="Cichocki N."/>
            <person name="Veneault-Fourrey C."/>
            <person name="LaButti K."/>
            <person name="Lindquist E.A."/>
            <person name="Lipzen A."/>
            <person name="Lundell T."/>
            <person name="Morin E."/>
            <person name="Murat C."/>
            <person name="Sun H."/>
            <person name="Tunlid A."/>
            <person name="Henrissat B."/>
            <person name="Grigoriev I.V."/>
            <person name="Hibbett D.S."/>
            <person name="Martin F."/>
            <person name="Nordberg H.P."/>
            <person name="Cantor M.N."/>
            <person name="Hua S.X."/>
        </authorList>
    </citation>
    <scope>NUCLEOTIDE SEQUENCE [LARGE SCALE GENOMIC DNA]</scope>
    <source>
        <strain evidence="2 3">Marx 270</strain>
    </source>
</reference>
<sequence length="88" mass="9552">MGGVRSIKHDVSLRSLGIPRPGIPPHLPIWPTRRVFPACSAKSDSRWTPPGTPIDSRPDCQRVINGDFRISPATRAQQESLGIGLGQS</sequence>
<protein>
    <submittedName>
        <fullName evidence="2">Uncharacterized protein</fullName>
    </submittedName>
</protein>
<dbReference type="Proteomes" id="UP000054217">
    <property type="component" value="Unassembled WGS sequence"/>
</dbReference>
<feature type="region of interest" description="Disordered" evidence="1">
    <location>
        <begin position="41"/>
        <end position="61"/>
    </location>
</feature>
<evidence type="ECO:0000313" key="2">
    <source>
        <dbReference type="EMBL" id="KIO08777.1"/>
    </source>
</evidence>
<keyword evidence="3" id="KW-1185">Reference proteome</keyword>
<reference evidence="3" key="2">
    <citation type="submission" date="2015-01" db="EMBL/GenBank/DDBJ databases">
        <title>Evolutionary Origins and Diversification of the Mycorrhizal Mutualists.</title>
        <authorList>
            <consortium name="DOE Joint Genome Institute"/>
            <consortium name="Mycorrhizal Genomics Consortium"/>
            <person name="Kohler A."/>
            <person name="Kuo A."/>
            <person name="Nagy L.G."/>
            <person name="Floudas D."/>
            <person name="Copeland A."/>
            <person name="Barry K.W."/>
            <person name="Cichocki N."/>
            <person name="Veneault-Fourrey C."/>
            <person name="LaButti K."/>
            <person name="Lindquist E.A."/>
            <person name="Lipzen A."/>
            <person name="Lundell T."/>
            <person name="Morin E."/>
            <person name="Murat C."/>
            <person name="Riley R."/>
            <person name="Ohm R."/>
            <person name="Sun H."/>
            <person name="Tunlid A."/>
            <person name="Henrissat B."/>
            <person name="Grigoriev I.V."/>
            <person name="Hibbett D.S."/>
            <person name="Martin F."/>
        </authorList>
    </citation>
    <scope>NUCLEOTIDE SEQUENCE [LARGE SCALE GENOMIC DNA]</scope>
    <source>
        <strain evidence="3">Marx 270</strain>
    </source>
</reference>
<proteinExistence type="predicted"/>
<dbReference type="AlphaFoldDB" id="A0A0C3KGQ1"/>
<evidence type="ECO:0000313" key="3">
    <source>
        <dbReference type="Proteomes" id="UP000054217"/>
    </source>
</evidence>
<dbReference type="HOGENOM" id="CLU_2469979_0_0_1"/>
<organism evidence="2 3">
    <name type="scientific">Pisolithus tinctorius Marx 270</name>
    <dbReference type="NCBI Taxonomy" id="870435"/>
    <lineage>
        <taxon>Eukaryota</taxon>
        <taxon>Fungi</taxon>
        <taxon>Dikarya</taxon>
        <taxon>Basidiomycota</taxon>
        <taxon>Agaricomycotina</taxon>
        <taxon>Agaricomycetes</taxon>
        <taxon>Agaricomycetidae</taxon>
        <taxon>Boletales</taxon>
        <taxon>Sclerodermatineae</taxon>
        <taxon>Pisolithaceae</taxon>
        <taxon>Pisolithus</taxon>
    </lineage>
</organism>
<dbReference type="EMBL" id="KN831956">
    <property type="protein sequence ID" value="KIO08777.1"/>
    <property type="molecule type" value="Genomic_DNA"/>
</dbReference>
<gene>
    <name evidence="2" type="ORF">M404DRAFT_996988</name>
</gene>